<dbReference type="SUPFAM" id="SSF52540">
    <property type="entry name" value="P-loop containing nucleoside triphosphate hydrolases"/>
    <property type="match status" value="1"/>
</dbReference>
<dbReference type="GO" id="GO:0016020">
    <property type="term" value="C:membrane"/>
    <property type="evidence" value="ECO:0007669"/>
    <property type="project" value="InterPro"/>
</dbReference>
<dbReference type="InterPro" id="IPR027417">
    <property type="entry name" value="P-loop_NTPase"/>
</dbReference>
<dbReference type="GO" id="GO:0008146">
    <property type="term" value="F:sulfotransferase activity"/>
    <property type="evidence" value="ECO:0007669"/>
    <property type="project" value="InterPro"/>
</dbReference>
<dbReference type="InterPro" id="IPR005331">
    <property type="entry name" value="Sulfotransferase"/>
</dbReference>
<evidence type="ECO:0008006" key="3">
    <source>
        <dbReference type="Google" id="ProtNLM"/>
    </source>
</evidence>
<dbReference type="Gene3D" id="3.40.50.300">
    <property type="entry name" value="P-loop containing nucleotide triphosphate hydrolases"/>
    <property type="match status" value="1"/>
</dbReference>
<reference evidence="1 2" key="1">
    <citation type="submission" date="2019-01" db="EMBL/GenBank/DDBJ databases">
        <title>Bacillus sp. M5HDSG1-1, whole genome shotgun sequence.</title>
        <authorList>
            <person name="Tuo L."/>
        </authorList>
    </citation>
    <scope>NUCLEOTIDE SEQUENCE [LARGE SCALE GENOMIC DNA]</scope>
    <source>
        <strain evidence="1 2">M5HDSG1-1</strain>
    </source>
</reference>
<keyword evidence="2" id="KW-1185">Reference proteome</keyword>
<dbReference type="EMBL" id="RZTZ01000018">
    <property type="protein sequence ID" value="RVT57208.1"/>
    <property type="molecule type" value="Genomic_DNA"/>
</dbReference>
<gene>
    <name evidence="1" type="ORF">EM808_25035</name>
</gene>
<dbReference type="PANTHER" id="PTHR32301:SF6">
    <property type="entry name" value="GOLVESIN-RELATED"/>
    <property type="match status" value="1"/>
</dbReference>
<dbReference type="InterPro" id="IPR053259">
    <property type="entry name" value="Golvesin-related_Golgi"/>
</dbReference>
<dbReference type="RefSeq" id="WP_127742009.1">
    <property type="nucleotide sequence ID" value="NZ_RZTZ01000018.1"/>
</dbReference>
<dbReference type="Proteomes" id="UP000288024">
    <property type="component" value="Unassembled WGS sequence"/>
</dbReference>
<evidence type="ECO:0000313" key="2">
    <source>
        <dbReference type="Proteomes" id="UP000288024"/>
    </source>
</evidence>
<organism evidence="1 2">
    <name type="scientific">Niallia taxi</name>
    <dbReference type="NCBI Taxonomy" id="2499688"/>
    <lineage>
        <taxon>Bacteria</taxon>
        <taxon>Bacillati</taxon>
        <taxon>Bacillota</taxon>
        <taxon>Bacilli</taxon>
        <taxon>Bacillales</taxon>
        <taxon>Bacillaceae</taxon>
        <taxon>Niallia</taxon>
    </lineage>
</organism>
<protein>
    <recommendedName>
        <fullName evidence="3">Sulfotransferase</fullName>
    </recommendedName>
</protein>
<dbReference type="AlphaFoldDB" id="A0A437K414"/>
<accession>A0A437K414</accession>
<sequence>MSQKNQNLTIFLHIPKTGGTTLNSVFTRQYTVKEFHNHDLFDRKIIPLSELDKEHKKRINAISGHHFYGIHEHFNKPYRYFTMLRHPVDRVLSLYYYLKENDYPGYEWMKEMTLEEFVEATPEAQNNQTTLLCGYPINPDVNIAKERIMSFDMVGITELFNESLYLFKKTFKWHNIQYRKMNMTKSRLTKEVLPEETLRLIEKYNEMDIEVYDYAKKLLLNKLDNLSIKEKRTLQQLIEKQKNL</sequence>
<name>A0A437K414_9BACI</name>
<dbReference type="Pfam" id="PF03567">
    <property type="entry name" value="Sulfotransfer_2"/>
    <property type="match status" value="1"/>
</dbReference>
<proteinExistence type="predicted"/>
<dbReference type="PANTHER" id="PTHR32301">
    <property type="entry name" value="COUNTIN RECEPTOR CNR3-RELATED"/>
    <property type="match status" value="1"/>
</dbReference>
<comment type="caution">
    <text evidence="1">The sequence shown here is derived from an EMBL/GenBank/DDBJ whole genome shotgun (WGS) entry which is preliminary data.</text>
</comment>
<evidence type="ECO:0000313" key="1">
    <source>
        <dbReference type="EMBL" id="RVT57208.1"/>
    </source>
</evidence>